<dbReference type="PANTHER" id="PTHR11673">
    <property type="entry name" value="TRANSLATION INITIATION FACTOR 5A FAMILY MEMBER"/>
    <property type="match status" value="1"/>
</dbReference>
<sequence>MTESSDAGASRASKILASDVDINDHIDLSGKPCRVLDLYTKRGLCHFRTMNILTGFIVHSIVPPSTEFVVPDVTRDLYQLTGISYKDNSVTLLHHSGAYTRNDIFLPRNQNLRTMMVDGFNDGKRVLVGTVTSLGQGAIYAVEVYQAGSATRFKLNEDVLNQSKTNDSDVVAKNVGVKECPNCLGLGTVPGM</sequence>
<dbReference type="InterPro" id="IPR001884">
    <property type="entry name" value="IF5A-like"/>
</dbReference>
<dbReference type="Gene3D" id="2.40.50.140">
    <property type="entry name" value="Nucleic acid-binding proteins"/>
    <property type="match status" value="1"/>
</dbReference>
<evidence type="ECO:0000259" key="1">
    <source>
        <dbReference type="Pfam" id="PF01287"/>
    </source>
</evidence>
<protein>
    <recommendedName>
        <fullName evidence="1">Translation initiation factor 5A C-terminal domain-containing protein</fullName>
    </recommendedName>
</protein>
<accession>A0ABC8KWT9</accession>
<keyword evidence="3" id="KW-1185">Reference proteome</keyword>
<dbReference type="InterPro" id="IPR014722">
    <property type="entry name" value="Rib_uL2_dom2"/>
</dbReference>
<dbReference type="SUPFAM" id="SSF50249">
    <property type="entry name" value="Nucleic acid-binding proteins"/>
    <property type="match status" value="1"/>
</dbReference>
<organism evidence="2 3">
    <name type="scientific">Eruca vesicaria subsp. sativa</name>
    <name type="common">Garden rocket</name>
    <name type="synonym">Eruca sativa</name>
    <dbReference type="NCBI Taxonomy" id="29727"/>
    <lineage>
        <taxon>Eukaryota</taxon>
        <taxon>Viridiplantae</taxon>
        <taxon>Streptophyta</taxon>
        <taxon>Embryophyta</taxon>
        <taxon>Tracheophyta</taxon>
        <taxon>Spermatophyta</taxon>
        <taxon>Magnoliopsida</taxon>
        <taxon>eudicotyledons</taxon>
        <taxon>Gunneridae</taxon>
        <taxon>Pentapetalae</taxon>
        <taxon>rosids</taxon>
        <taxon>malvids</taxon>
        <taxon>Brassicales</taxon>
        <taxon>Brassicaceae</taxon>
        <taxon>Brassiceae</taxon>
        <taxon>Eruca</taxon>
    </lineage>
</organism>
<reference evidence="2 3" key="1">
    <citation type="submission" date="2022-03" db="EMBL/GenBank/DDBJ databases">
        <authorList>
            <person name="Macdonald S."/>
            <person name="Ahmed S."/>
            <person name="Newling K."/>
        </authorList>
    </citation>
    <scope>NUCLEOTIDE SEQUENCE [LARGE SCALE GENOMIC DNA]</scope>
</reference>
<dbReference type="Gene3D" id="2.30.30.30">
    <property type="match status" value="1"/>
</dbReference>
<gene>
    <name evidence="2" type="ORF">ERUC_LOCUS29286</name>
</gene>
<dbReference type="Pfam" id="PF01287">
    <property type="entry name" value="eIF-5a"/>
    <property type="match status" value="1"/>
</dbReference>
<dbReference type="SUPFAM" id="SSF50104">
    <property type="entry name" value="Translation proteins SH3-like domain"/>
    <property type="match status" value="1"/>
</dbReference>
<dbReference type="Proteomes" id="UP001642260">
    <property type="component" value="Unassembled WGS sequence"/>
</dbReference>
<dbReference type="InterPro" id="IPR020189">
    <property type="entry name" value="IF5A_C"/>
</dbReference>
<dbReference type="AlphaFoldDB" id="A0ABC8KWT9"/>
<name>A0ABC8KWT9_ERUVS</name>
<evidence type="ECO:0000313" key="3">
    <source>
        <dbReference type="Proteomes" id="UP001642260"/>
    </source>
</evidence>
<dbReference type="EMBL" id="CAKOAT010361820">
    <property type="protein sequence ID" value="CAH8363530.1"/>
    <property type="molecule type" value="Genomic_DNA"/>
</dbReference>
<proteinExistence type="predicted"/>
<evidence type="ECO:0000313" key="2">
    <source>
        <dbReference type="EMBL" id="CAH8363530.1"/>
    </source>
</evidence>
<dbReference type="InterPro" id="IPR012340">
    <property type="entry name" value="NA-bd_OB-fold"/>
</dbReference>
<feature type="domain" description="Translation initiation factor 5A C-terminal" evidence="1">
    <location>
        <begin position="73"/>
        <end position="142"/>
    </location>
</feature>
<dbReference type="InterPro" id="IPR008991">
    <property type="entry name" value="Translation_prot_SH3-like_sf"/>
</dbReference>
<comment type="caution">
    <text evidence="2">The sequence shown here is derived from an EMBL/GenBank/DDBJ whole genome shotgun (WGS) entry which is preliminary data.</text>
</comment>